<proteinExistence type="predicted"/>
<evidence type="ECO:0000259" key="1">
    <source>
        <dbReference type="Pfam" id="PF12867"/>
    </source>
</evidence>
<sequence>MTEKERQQVLEQLAASQKKLVEAVRPLTPAQWRFRESPGRWSAEEIVEHLLLFEGFIRGVVARTLAQPAEPEKQTQAPGKEPLVLGLANSRDRRIDAREVVRPTGRAWERDELLARLDAARAETLAFASTTEAPLHEHFFAHLAFGDLDCRQWLLVLSQHTARHVLQIEEIQRAAGYPEE</sequence>
<dbReference type="AlphaFoldDB" id="A0A239LIM6"/>
<evidence type="ECO:0000313" key="3">
    <source>
        <dbReference type="Proteomes" id="UP000198356"/>
    </source>
</evidence>
<dbReference type="Pfam" id="PF12867">
    <property type="entry name" value="DinB_2"/>
    <property type="match status" value="1"/>
</dbReference>
<name>A0A239LIM6_9BACT</name>
<dbReference type="RefSeq" id="WP_089409692.1">
    <property type="nucleotide sequence ID" value="NZ_FZOU01000007.1"/>
</dbReference>
<accession>A0A239LIM6</accession>
<keyword evidence="3" id="KW-1185">Reference proteome</keyword>
<dbReference type="InterPro" id="IPR024775">
    <property type="entry name" value="DinB-like"/>
</dbReference>
<protein>
    <submittedName>
        <fullName evidence="2">DinB superfamily protein</fullName>
    </submittedName>
</protein>
<dbReference type="InterPro" id="IPR034660">
    <property type="entry name" value="DinB/YfiT-like"/>
</dbReference>
<dbReference type="Gene3D" id="1.20.120.450">
    <property type="entry name" value="dinb family like domain"/>
    <property type="match status" value="1"/>
</dbReference>
<dbReference type="Proteomes" id="UP000198356">
    <property type="component" value="Unassembled WGS sequence"/>
</dbReference>
<reference evidence="2 3" key="1">
    <citation type="submission" date="2017-06" db="EMBL/GenBank/DDBJ databases">
        <authorList>
            <person name="Kim H.J."/>
            <person name="Triplett B.A."/>
        </authorList>
    </citation>
    <scope>NUCLEOTIDE SEQUENCE [LARGE SCALE GENOMIC DNA]</scope>
    <source>
        <strain evidence="2 3">DSM 18704</strain>
    </source>
</reference>
<dbReference type="EMBL" id="FZOU01000007">
    <property type="protein sequence ID" value="SNT30311.1"/>
    <property type="molecule type" value="Genomic_DNA"/>
</dbReference>
<dbReference type="OrthoDB" id="129718at2"/>
<evidence type="ECO:0000313" key="2">
    <source>
        <dbReference type="EMBL" id="SNT30311.1"/>
    </source>
</evidence>
<feature type="domain" description="DinB-like" evidence="1">
    <location>
        <begin position="12"/>
        <end position="168"/>
    </location>
</feature>
<dbReference type="SUPFAM" id="SSF109854">
    <property type="entry name" value="DinB/YfiT-like putative metalloenzymes"/>
    <property type="match status" value="1"/>
</dbReference>
<organism evidence="2 3">
    <name type="scientific">Granulicella rosea</name>
    <dbReference type="NCBI Taxonomy" id="474952"/>
    <lineage>
        <taxon>Bacteria</taxon>
        <taxon>Pseudomonadati</taxon>
        <taxon>Acidobacteriota</taxon>
        <taxon>Terriglobia</taxon>
        <taxon>Terriglobales</taxon>
        <taxon>Acidobacteriaceae</taxon>
        <taxon>Granulicella</taxon>
    </lineage>
</organism>
<gene>
    <name evidence="2" type="ORF">SAMN05421770_10758</name>
</gene>